<reference evidence="6 7" key="1">
    <citation type="submission" date="2013-05" db="EMBL/GenBank/DDBJ databases">
        <title>Draft genome sequence of Rubidibacter lacunae KORDI 51-2.</title>
        <authorList>
            <person name="Choi D.H."/>
            <person name="Noh J.H."/>
            <person name="Kwon K.-K."/>
            <person name="Lee J.-H."/>
            <person name="Ryu J.-Y."/>
        </authorList>
    </citation>
    <scope>NUCLEOTIDE SEQUENCE [LARGE SCALE GENOMIC DNA]</scope>
    <source>
        <strain evidence="6 7">KORDI 51-2</strain>
    </source>
</reference>
<dbReference type="STRING" id="582515.KR51_00035140"/>
<dbReference type="eggNOG" id="COG1309">
    <property type="taxonomic scope" value="Bacteria"/>
</dbReference>
<dbReference type="PATRIC" id="fig|582515.4.peg.3947"/>
<evidence type="ECO:0000313" key="6">
    <source>
        <dbReference type="EMBL" id="ERN40026.1"/>
    </source>
</evidence>
<dbReference type="RefSeq" id="WP_022609133.1">
    <property type="nucleotide sequence ID" value="NZ_ASSJ01000082.1"/>
</dbReference>
<dbReference type="PRINTS" id="PR00455">
    <property type="entry name" value="HTHTETR"/>
</dbReference>
<evidence type="ECO:0000256" key="3">
    <source>
        <dbReference type="ARBA" id="ARBA00023163"/>
    </source>
</evidence>
<dbReference type="GO" id="GO:0000976">
    <property type="term" value="F:transcription cis-regulatory region binding"/>
    <property type="evidence" value="ECO:0007669"/>
    <property type="project" value="TreeGrafter"/>
</dbReference>
<feature type="DNA-binding region" description="H-T-H motif" evidence="4">
    <location>
        <begin position="44"/>
        <end position="63"/>
    </location>
</feature>
<keyword evidence="7" id="KW-1185">Reference proteome</keyword>
<evidence type="ECO:0000313" key="7">
    <source>
        <dbReference type="Proteomes" id="UP000016960"/>
    </source>
</evidence>
<dbReference type="GO" id="GO:0003700">
    <property type="term" value="F:DNA-binding transcription factor activity"/>
    <property type="evidence" value="ECO:0007669"/>
    <property type="project" value="TreeGrafter"/>
</dbReference>
<dbReference type="InParanoid" id="U5DEI5"/>
<feature type="domain" description="HTH tetR-type" evidence="5">
    <location>
        <begin position="21"/>
        <end position="81"/>
    </location>
</feature>
<dbReference type="InterPro" id="IPR039536">
    <property type="entry name" value="TetR_C_Proteobacteria"/>
</dbReference>
<dbReference type="Pfam" id="PF14246">
    <property type="entry name" value="TetR_C_7"/>
    <property type="match status" value="1"/>
</dbReference>
<dbReference type="Pfam" id="PF00440">
    <property type="entry name" value="TetR_N"/>
    <property type="match status" value="1"/>
</dbReference>
<dbReference type="AlphaFoldDB" id="U5DEI5"/>
<evidence type="ECO:0000256" key="1">
    <source>
        <dbReference type="ARBA" id="ARBA00023015"/>
    </source>
</evidence>
<dbReference type="Proteomes" id="UP000016960">
    <property type="component" value="Unassembled WGS sequence"/>
</dbReference>
<accession>U5DEI5</accession>
<evidence type="ECO:0000256" key="2">
    <source>
        <dbReference type="ARBA" id="ARBA00023125"/>
    </source>
</evidence>
<evidence type="ECO:0000256" key="4">
    <source>
        <dbReference type="PROSITE-ProRule" id="PRU00335"/>
    </source>
</evidence>
<protein>
    <submittedName>
        <fullName evidence="6">Transcriptional regulator</fullName>
    </submittedName>
</protein>
<dbReference type="EMBL" id="ASSJ01000082">
    <property type="protein sequence ID" value="ERN40026.1"/>
    <property type="molecule type" value="Genomic_DNA"/>
</dbReference>
<dbReference type="SUPFAM" id="SSF46689">
    <property type="entry name" value="Homeodomain-like"/>
    <property type="match status" value="1"/>
</dbReference>
<comment type="caution">
    <text evidence="6">The sequence shown here is derived from an EMBL/GenBank/DDBJ whole genome shotgun (WGS) entry which is preliminary data.</text>
</comment>
<organism evidence="6 7">
    <name type="scientific">Rubidibacter lacunae KORDI 51-2</name>
    <dbReference type="NCBI Taxonomy" id="582515"/>
    <lineage>
        <taxon>Bacteria</taxon>
        <taxon>Bacillati</taxon>
        <taxon>Cyanobacteriota</taxon>
        <taxon>Cyanophyceae</taxon>
        <taxon>Oscillatoriophycideae</taxon>
        <taxon>Chroococcales</taxon>
        <taxon>Aphanothecaceae</taxon>
        <taxon>Rubidibacter</taxon>
    </lineage>
</organism>
<dbReference type="PROSITE" id="PS50977">
    <property type="entry name" value="HTH_TETR_2"/>
    <property type="match status" value="1"/>
</dbReference>
<dbReference type="Gene3D" id="1.10.357.10">
    <property type="entry name" value="Tetracycline Repressor, domain 2"/>
    <property type="match status" value="1"/>
</dbReference>
<dbReference type="InterPro" id="IPR009057">
    <property type="entry name" value="Homeodomain-like_sf"/>
</dbReference>
<keyword evidence="1" id="KW-0805">Transcription regulation</keyword>
<keyword evidence="2 4" id="KW-0238">DNA-binding</keyword>
<dbReference type="FunFam" id="1.10.10.60:FF:000141">
    <property type="entry name" value="TetR family transcriptional regulator"/>
    <property type="match status" value="1"/>
</dbReference>
<keyword evidence="3" id="KW-0804">Transcription</keyword>
<sequence>MVDSHALTAIAAAEFDRDRIGEKGQQILLGAMPEFLQRGYAGTSMERVAKAAGVSKQTLYSYFVDKDDLFVTLVKYLAAQQFQLVWSEPLVGAPDVVLPAVARRMLSKIGSEPQYFDFCRLVIAESGKRPELSQAFLANVAKPAIATLTSYLRDCPILNLADPEATARIFVGTIVHHVLMQDVLHGAAIAPFSADRLVEQLVTLVLGQQRPSS</sequence>
<dbReference type="PANTHER" id="PTHR30055:SF234">
    <property type="entry name" value="HTH-TYPE TRANSCRIPTIONAL REGULATOR BETI"/>
    <property type="match status" value="1"/>
</dbReference>
<evidence type="ECO:0000259" key="5">
    <source>
        <dbReference type="PROSITE" id="PS50977"/>
    </source>
</evidence>
<dbReference type="InterPro" id="IPR001647">
    <property type="entry name" value="HTH_TetR"/>
</dbReference>
<dbReference type="InterPro" id="IPR036271">
    <property type="entry name" value="Tet_transcr_reg_TetR-rel_C_sf"/>
</dbReference>
<dbReference type="PANTHER" id="PTHR30055">
    <property type="entry name" value="HTH-TYPE TRANSCRIPTIONAL REGULATOR RUTR"/>
    <property type="match status" value="1"/>
</dbReference>
<dbReference type="InterPro" id="IPR050109">
    <property type="entry name" value="HTH-type_TetR-like_transc_reg"/>
</dbReference>
<dbReference type="SUPFAM" id="SSF48498">
    <property type="entry name" value="Tetracyclin repressor-like, C-terminal domain"/>
    <property type="match status" value="1"/>
</dbReference>
<name>U5DEI5_9CHRO</name>
<dbReference type="GO" id="GO:0045892">
    <property type="term" value="P:negative regulation of DNA-templated transcription"/>
    <property type="evidence" value="ECO:0007669"/>
    <property type="project" value="UniProtKB-ARBA"/>
</dbReference>
<gene>
    <name evidence="6" type="ORF">KR51_00035140</name>
</gene>
<proteinExistence type="predicted"/>